<dbReference type="Proteomes" id="UP000886520">
    <property type="component" value="Chromosome 2"/>
</dbReference>
<dbReference type="AlphaFoldDB" id="A0A9D4VA39"/>
<feature type="region of interest" description="Disordered" evidence="3">
    <location>
        <begin position="292"/>
        <end position="322"/>
    </location>
</feature>
<gene>
    <name evidence="5" type="ORF">GOP47_0001724</name>
</gene>
<evidence type="ECO:0000256" key="1">
    <source>
        <dbReference type="ARBA" id="ARBA00023125"/>
    </source>
</evidence>
<dbReference type="PROSITE" id="PS50103">
    <property type="entry name" value="ZF_C3H1"/>
    <property type="match status" value="1"/>
</dbReference>
<evidence type="ECO:0000259" key="4">
    <source>
        <dbReference type="PROSITE" id="PS50103"/>
    </source>
</evidence>
<evidence type="ECO:0000313" key="5">
    <source>
        <dbReference type="EMBL" id="KAI5081981.1"/>
    </source>
</evidence>
<keyword evidence="6" id="KW-1185">Reference proteome</keyword>
<feature type="compositionally biased region" description="Low complexity" evidence="3">
    <location>
        <begin position="307"/>
        <end position="322"/>
    </location>
</feature>
<protein>
    <recommendedName>
        <fullName evidence="4">C3H1-type domain-containing protein</fullName>
    </recommendedName>
</protein>
<proteinExistence type="predicted"/>
<evidence type="ECO:0000256" key="3">
    <source>
        <dbReference type="SAM" id="MobiDB-lite"/>
    </source>
</evidence>
<keyword evidence="2" id="KW-0479">Metal-binding</keyword>
<sequence length="481" mass="52625">MSVSAPLLQVVRDRTTSENVRGLLKRPRMKNVTWATPECMHQVRLFAVEDAPASLGLVSQDLLEAKKVRMIRPSSAIDVHPGSGSAVTKRAKLEMATVLAMDAQLTWKCPKTVIYNPSWLVAAGEDSSEVPAQMHREVRVLEAFYPRVSAIPASPIELPKAELEIDTSNPLQIPLVSYEDDEYAHSGGIRSTTHDTISSGTSVGLAPQIDSDPDVAAAAAAAFAVLKAQERGSSIDRELLIKILSNPILTDYLKNSNMTLPTSGSNSVPAACISEPVENDKERDCLGAWTTLGRGTHAPPPVEKGVSQWQQGSPMGQPSSSNMRRSLLRRAPFYEQERGILGNGKVAYGMNTFMEQLYEDASKKLFPHSHIRCIPTNETLRQSPFFHESMAARNIVGLNCQPFLESGPSVVPPYPKKGTAVRERMPVAASAKIRKPCLFFNTPKGCRNGIHCNFLHEPPKVEPPYLTERTNVAEPLEATKS</sequence>
<keyword evidence="2" id="KW-0862">Zinc</keyword>
<name>A0A9D4VA39_ADICA</name>
<feature type="zinc finger region" description="C3H1-type" evidence="2">
    <location>
        <begin position="431"/>
        <end position="459"/>
    </location>
</feature>
<keyword evidence="2" id="KW-0863">Zinc-finger</keyword>
<dbReference type="GO" id="GO:0008270">
    <property type="term" value="F:zinc ion binding"/>
    <property type="evidence" value="ECO:0007669"/>
    <property type="project" value="UniProtKB-KW"/>
</dbReference>
<evidence type="ECO:0000256" key="2">
    <source>
        <dbReference type="PROSITE-ProRule" id="PRU00723"/>
    </source>
</evidence>
<dbReference type="OrthoDB" id="1928519at2759"/>
<dbReference type="EMBL" id="JABFUD020000003">
    <property type="protein sequence ID" value="KAI5081981.1"/>
    <property type="molecule type" value="Genomic_DNA"/>
</dbReference>
<dbReference type="PANTHER" id="PTHR33400:SF2">
    <property type="entry name" value="ZINC FINGER CCCH DOMAIN-CONTAINING PROTEIN 6"/>
    <property type="match status" value="1"/>
</dbReference>
<dbReference type="PANTHER" id="PTHR33400">
    <property type="entry name" value="ZINC FINGER CCCH DOMAIN-CONTAINING PROTEIN 6-RELATED"/>
    <property type="match status" value="1"/>
</dbReference>
<accession>A0A9D4VA39</accession>
<organism evidence="5 6">
    <name type="scientific">Adiantum capillus-veneris</name>
    <name type="common">Maidenhair fern</name>
    <dbReference type="NCBI Taxonomy" id="13818"/>
    <lineage>
        <taxon>Eukaryota</taxon>
        <taxon>Viridiplantae</taxon>
        <taxon>Streptophyta</taxon>
        <taxon>Embryophyta</taxon>
        <taxon>Tracheophyta</taxon>
        <taxon>Polypodiopsida</taxon>
        <taxon>Polypodiidae</taxon>
        <taxon>Polypodiales</taxon>
        <taxon>Pteridineae</taxon>
        <taxon>Pteridaceae</taxon>
        <taxon>Vittarioideae</taxon>
        <taxon>Adiantum</taxon>
    </lineage>
</organism>
<keyword evidence="1" id="KW-0238">DNA-binding</keyword>
<dbReference type="GO" id="GO:0003677">
    <property type="term" value="F:DNA binding"/>
    <property type="evidence" value="ECO:0007669"/>
    <property type="project" value="UniProtKB-KW"/>
</dbReference>
<feature type="domain" description="C3H1-type" evidence="4">
    <location>
        <begin position="431"/>
        <end position="459"/>
    </location>
</feature>
<reference evidence="5" key="1">
    <citation type="submission" date="2021-01" db="EMBL/GenBank/DDBJ databases">
        <title>Adiantum capillus-veneris genome.</title>
        <authorList>
            <person name="Fang Y."/>
            <person name="Liao Q."/>
        </authorList>
    </citation>
    <scope>NUCLEOTIDE SEQUENCE</scope>
    <source>
        <strain evidence="5">H3</strain>
        <tissue evidence="5">Leaf</tissue>
    </source>
</reference>
<evidence type="ECO:0000313" key="6">
    <source>
        <dbReference type="Proteomes" id="UP000886520"/>
    </source>
</evidence>
<dbReference type="InterPro" id="IPR000571">
    <property type="entry name" value="Znf_CCCH"/>
</dbReference>
<comment type="caution">
    <text evidence="5">The sequence shown here is derived from an EMBL/GenBank/DDBJ whole genome shotgun (WGS) entry which is preliminary data.</text>
</comment>